<feature type="compositionally biased region" description="Basic and acidic residues" evidence="1">
    <location>
        <begin position="1"/>
        <end position="21"/>
    </location>
</feature>
<reference evidence="2 3" key="1">
    <citation type="journal article" date="2021" name="Elife">
        <title>Chloroplast acquisition without the gene transfer in kleptoplastic sea slugs, Plakobranchus ocellatus.</title>
        <authorList>
            <person name="Maeda T."/>
            <person name="Takahashi S."/>
            <person name="Yoshida T."/>
            <person name="Shimamura S."/>
            <person name="Takaki Y."/>
            <person name="Nagai Y."/>
            <person name="Toyoda A."/>
            <person name="Suzuki Y."/>
            <person name="Arimoto A."/>
            <person name="Ishii H."/>
            <person name="Satoh N."/>
            <person name="Nishiyama T."/>
            <person name="Hasebe M."/>
            <person name="Maruyama T."/>
            <person name="Minagawa J."/>
            <person name="Obokata J."/>
            <person name="Shigenobu S."/>
        </authorList>
    </citation>
    <scope>NUCLEOTIDE SEQUENCE [LARGE SCALE GENOMIC DNA]</scope>
</reference>
<dbReference type="EMBL" id="BLXT01003302">
    <property type="protein sequence ID" value="GFO01499.1"/>
    <property type="molecule type" value="Genomic_DNA"/>
</dbReference>
<feature type="region of interest" description="Disordered" evidence="1">
    <location>
        <begin position="1"/>
        <end position="111"/>
    </location>
</feature>
<evidence type="ECO:0000313" key="3">
    <source>
        <dbReference type="Proteomes" id="UP000735302"/>
    </source>
</evidence>
<feature type="non-terminal residue" evidence="2">
    <location>
        <position position="1"/>
    </location>
</feature>
<feature type="compositionally biased region" description="Polar residues" evidence="1">
    <location>
        <begin position="59"/>
        <end position="79"/>
    </location>
</feature>
<organism evidence="2 3">
    <name type="scientific">Plakobranchus ocellatus</name>
    <dbReference type="NCBI Taxonomy" id="259542"/>
    <lineage>
        <taxon>Eukaryota</taxon>
        <taxon>Metazoa</taxon>
        <taxon>Spiralia</taxon>
        <taxon>Lophotrochozoa</taxon>
        <taxon>Mollusca</taxon>
        <taxon>Gastropoda</taxon>
        <taxon>Heterobranchia</taxon>
        <taxon>Euthyneura</taxon>
        <taxon>Panpulmonata</taxon>
        <taxon>Sacoglossa</taxon>
        <taxon>Placobranchoidea</taxon>
        <taxon>Plakobranchidae</taxon>
        <taxon>Plakobranchus</taxon>
    </lineage>
</organism>
<accession>A0AAV4A5I1</accession>
<name>A0AAV4A5I1_9GAST</name>
<sequence length="149" mass="16997">TKIRELEEKVKEERVHRRLLQERTAYLESETKHGKKGPQPGTAAPRPPPVAHAPRIPVTTQTPHIVKKSTGTNSGPQSNKTKKPPKKKMKKKSAMNARRPHSSPCAREREQSRHYRLNLAEIPFVAGKVGVRLSLYDTNCHIFLYFDFL</sequence>
<protein>
    <submittedName>
        <fullName evidence="2">Uncharacterized protein</fullName>
    </submittedName>
</protein>
<proteinExistence type="predicted"/>
<keyword evidence="3" id="KW-1185">Reference proteome</keyword>
<dbReference type="AlphaFoldDB" id="A0AAV4A5I1"/>
<feature type="compositionally biased region" description="Basic residues" evidence="1">
    <location>
        <begin position="80"/>
        <end position="101"/>
    </location>
</feature>
<evidence type="ECO:0000256" key="1">
    <source>
        <dbReference type="SAM" id="MobiDB-lite"/>
    </source>
</evidence>
<evidence type="ECO:0000313" key="2">
    <source>
        <dbReference type="EMBL" id="GFO01499.1"/>
    </source>
</evidence>
<dbReference type="Proteomes" id="UP000735302">
    <property type="component" value="Unassembled WGS sequence"/>
</dbReference>
<gene>
    <name evidence="2" type="ORF">PoB_002800400</name>
</gene>
<comment type="caution">
    <text evidence="2">The sequence shown here is derived from an EMBL/GenBank/DDBJ whole genome shotgun (WGS) entry which is preliminary data.</text>
</comment>